<evidence type="ECO:0000256" key="2">
    <source>
        <dbReference type="ARBA" id="ARBA00009436"/>
    </source>
</evidence>
<protein>
    <recommendedName>
        <fullName evidence="3">ER membrane protein complex subunit 6</fullName>
    </recommendedName>
</protein>
<dbReference type="EMBL" id="LT853695">
    <property type="protein sequence ID" value="SMQ50323.1"/>
    <property type="molecule type" value="Genomic_DNA"/>
</dbReference>
<evidence type="ECO:0000256" key="3">
    <source>
        <dbReference type="ARBA" id="ARBA00020827"/>
    </source>
</evidence>
<dbReference type="STRING" id="1276538.A0A1X7RSB2"/>
<organism evidence="9 10">
    <name type="scientific">Zymoseptoria tritici (strain ST99CH_3D7)</name>
    <dbReference type="NCBI Taxonomy" id="1276538"/>
    <lineage>
        <taxon>Eukaryota</taxon>
        <taxon>Fungi</taxon>
        <taxon>Dikarya</taxon>
        <taxon>Ascomycota</taxon>
        <taxon>Pezizomycotina</taxon>
        <taxon>Dothideomycetes</taxon>
        <taxon>Dothideomycetidae</taxon>
        <taxon>Mycosphaerellales</taxon>
        <taxon>Mycosphaerellaceae</taxon>
        <taxon>Zymoseptoria</taxon>
    </lineage>
</organism>
<dbReference type="AlphaFoldDB" id="A0A1X7RSB2"/>
<evidence type="ECO:0000256" key="5">
    <source>
        <dbReference type="ARBA" id="ARBA00022824"/>
    </source>
</evidence>
<comment type="subcellular location">
    <subcellularLocation>
        <location evidence="1">Endoplasmic reticulum membrane</location>
        <topology evidence="1">Multi-pass membrane protein</topology>
    </subcellularLocation>
</comment>
<feature type="transmembrane region" description="Helical" evidence="8">
    <location>
        <begin position="51"/>
        <end position="69"/>
    </location>
</feature>
<keyword evidence="6 8" id="KW-1133">Transmembrane helix</keyword>
<keyword evidence="4 8" id="KW-0812">Transmembrane</keyword>
<accession>A0A1X7RSB2</accession>
<feature type="transmembrane region" description="Helical" evidence="8">
    <location>
        <begin position="89"/>
        <end position="107"/>
    </location>
</feature>
<evidence type="ECO:0000256" key="6">
    <source>
        <dbReference type="ARBA" id="ARBA00022989"/>
    </source>
</evidence>
<dbReference type="Pfam" id="PF07019">
    <property type="entry name" value="EMC6"/>
    <property type="match status" value="1"/>
</dbReference>
<evidence type="ECO:0000313" key="10">
    <source>
        <dbReference type="Proteomes" id="UP000215127"/>
    </source>
</evidence>
<evidence type="ECO:0000256" key="7">
    <source>
        <dbReference type="ARBA" id="ARBA00023136"/>
    </source>
</evidence>
<evidence type="ECO:0000256" key="8">
    <source>
        <dbReference type="SAM" id="Phobius"/>
    </source>
</evidence>
<evidence type="ECO:0000256" key="4">
    <source>
        <dbReference type="ARBA" id="ARBA00022692"/>
    </source>
</evidence>
<dbReference type="PANTHER" id="PTHR20994">
    <property type="entry name" value="ER MEMBRANE PROTEIN COMPLEX SUBUNIT 6"/>
    <property type="match status" value="1"/>
</dbReference>
<evidence type="ECO:0000313" key="9">
    <source>
        <dbReference type="EMBL" id="SMQ50323.1"/>
    </source>
</evidence>
<keyword evidence="5" id="KW-0256">Endoplasmic reticulum</keyword>
<evidence type="ECO:0000256" key="1">
    <source>
        <dbReference type="ARBA" id="ARBA00004477"/>
    </source>
</evidence>
<name>A0A1X7RSB2_ZYMT9</name>
<dbReference type="InterPro" id="IPR029008">
    <property type="entry name" value="EMC6-like"/>
</dbReference>
<dbReference type="PANTHER" id="PTHR20994:SF0">
    <property type="entry name" value="ER MEMBRANE PROTEIN COMPLEX SUBUNIT 6"/>
    <property type="match status" value="1"/>
</dbReference>
<dbReference type="GO" id="GO:0000045">
    <property type="term" value="P:autophagosome assembly"/>
    <property type="evidence" value="ECO:0007669"/>
    <property type="project" value="TreeGrafter"/>
</dbReference>
<proteinExistence type="inferred from homology"/>
<dbReference type="GO" id="GO:0072546">
    <property type="term" value="C:EMC complex"/>
    <property type="evidence" value="ECO:0007669"/>
    <property type="project" value="InterPro"/>
</dbReference>
<reference evidence="9 10" key="1">
    <citation type="submission" date="2016-06" db="EMBL/GenBank/DDBJ databases">
        <authorList>
            <person name="Kjaerup R.B."/>
            <person name="Dalgaard T.S."/>
            <person name="Juul-Madsen H.R."/>
        </authorList>
    </citation>
    <scope>NUCLEOTIDE SEQUENCE [LARGE SCALE GENOMIC DNA]</scope>
</reference>
<gene>
    <name evidence="9" type="ORF">ZT3D7_G5476</name>
</gene>
<dbReference type="GO" id="GO:0034975">
    <property type="term" value="P:protein folding in endoplasmic reticulum"/>
    <property type="evidence" value="ECO:0007669"/>
    <property type="project" value="TreeGrafter"/>
</dbReference>
<comment type="similarity">
    <text evidence="2">Belongs to the EMC6 family.</text>
</comment>
<keyword evidence="10" id="KW-1185">Reference proteome</keyword>
<dbReference type="Proteomes" id="UP000215127">
    <property type="component" value="Chromosome 4"/>
</dbReference>
<dbReference type="InterPro" id="IPR008504">
    <property type="entry name" value="Emc6"/>
</dbReference>
<keyword evidence="7 8" id="KW-0472">Membrane</keyword>
<sequence>MIDERELAISPIVQDSVQHNMRTVSNIRALTASLFGVAAGTIGLESLPGFIFYFIGTGIVSLLIFSLKAEKKAEAYFWSPGSDLWMGDLFGGLMSFVLTWTLFYGLCRRVWSGKGVLRQDLAHGQCLASGSVHGELESMGRESSVAELEASWDSIA</sequence>